<gene>
    <name evidence="3" type="ORF">PECAL_3P18640</name>
</gene>
<dbReference type="Pfam" id="PF00581">
    <property type="entry name" value="Rhodanese"/>
    <property type="match status" value="1"/>
</dbReference>
<dbReference type="InterPro" id="IPR001763">
    <property type="entry name" value="Rhodanese-like_dom"/>
</dbReference>
<evidence type="ECO:0000313" key="3">
    <source>
        <dbReference type="EMBL" id="CAH0371900.1"/>
    </source>
</evidence>
<reference evidence="3" key="1">
    <citation type="submission" date="2021-11" db="EMBL/GenBank/DDBJ databases">
        <authorList>
            <consortium name="Genoscope - CEA"/>
            <person name="William W."/>
        </authorList>
    </citation>
    <scope>NUCLEOTIDE SEQUENCE</scope>
</reference>
<organism evidence="3 4">
    <name type="scientific">Pelagomonas calceolata</name>
    <dbReference type="NCBI Taxonomy" id="35677"/>
    <lineage>
        <taxon>Eukaryota</taxon>
        <taxon>Sar</taxon>
        <taxon>Stramenopiles</taxon>
        <taxon>Ochrophyta</taxon>
        <taxon>Pelagophyceae</taxon>
        <taxon>Pelagomonadales</taxon>
        <taxon>Pelagomonadaceae</taxon>
        <taxon>Pelagomonas</taxon>
    </lineage>
</organism>
<dbReference type="GO" id="GO:0016779">
    <property type="term" value="F:nucleotidyltransferase activity"/>
    <property type="evidence" value="ECO:0007669"/>
    <property type="project" value="TreeGrafter"/>
</dbReference>
<dbReference type="EMBL" id="CAKKNE010000003">
    <property type="protein sequence ID" value="CAH0371900.1"/>
    <property type="molecule type" value="Genomic_DNA"/>
</dbReference>
<dbReference type="Proteomes" id="UP000789595">
    <property type="component" value="Unassembled WGS sequence"/>
</dbReference>
<protein>
    <recommendedName>
        <fullName evidence="2">Rhodanese domain-containing protein</fullName>
    </recommendedName>
</protein>
<dbReference type="Pfam" id="PF00899">
    <property type="entry name" value="ThiF"/>
    <property type="match status" value="1"/>
</dbReference>
<dbReference type="GO" id="GO:0042292">
    <property type="term" value="F:URM1 activating enzyme activity"/>
    <property type="evidence" value="ECO:0007669"/>
    <property type="project" value="TreeGrafter"/>
</dbReference>
<accession>A0A8J2SHH7</accession>
<dbReference type="FunFam" id="3.40.50.720:FF:000080">
    <property type="entry name" value="Thiazole biosynthesis adenylyltransferase ThiF"/>
    <property type="match status" value="1"/>
</dbReference>
<dbReference type="GO" id="GO:0005737">
    <property type="term" value="C:cytoplasm"/>
    <property type="evidence" value="ECO:0007669"/>
    <property type="project" value="TreeGrafter"/>
</dbReference>
<dbReference type="GO" id="GO:0004792">
    <property type="term" value="F:thiosulfate-cyanide sulfurtransferase activity"/>
    <property type="evidence" value="ECO:0007669"/>
    <property type="project" value="TreeGrafter"/>
</dbReference>
<feature type="non-terminal residue" evidence="3">
    <location>
        <position position="1"/>
    </location>
</feature>
<dbReference type="OrthoDB" id="10261062at2759"/>
<proteinExistence type="inferred from homology"/>
<dbReference type="AlphaFoldDB" id="A0A8J2SHH7"/>
<dbReference type="SMART" id="SM00450">
    <property type="entry name" value="RHOD"/>
    <property type="match status" value="1"/>
</dbReference>
<evidence type="ECO:0000256" key="1">
    <source>
        <dbReference type="ARBA" id="ARBA00009919"/>
    </source>
</evidence>
<dbReference type="InterPro" id="IPR036873">
    <property type="entry name" value="Rhodanese-like_dom_sf"/>
</dbReference>
<dbReference type="Gene3D" id="3.40.250.10">
    <property type="entry name" value="Rhodanese-like domain"/>
    <property type="match status" value="1"/>
</dbReference>
<dbReference type="InterPro" id="IPR045886">
    <property type="entry name" value="ThiF/MoeB/HesA"/>
</dbReference>
<evidence type="ECO:0000313" key="4">
    <source>
        <dbReference type="Proteomes" id="UP000789595"/>
    </source>
</evidence>
<dbReference type="InterPro" id="IPR035985">
    <property type="entry name" value="Ubiquitin-activating_enz"/>
</dbReference>
<evidence type="ECO:0000259" key="2">
    <source>
        <dbReference type="PROSITE" id="PS50206"/>
    </source>
</evidence>
<dbReference type="InterPro" id="IPR000594">
    <property type="entry name" value="ThiF_NAD_FAD-bd"/>
</dbReference>
<keyword evidence="4" id="KW-1185">Reference proteome</keyword>
<name>A0A8J2SHH7_9STRA</name>
<comment type="similarity">
    <text evidence="1">Belongs to the HesA/MoeB/ThiF family.</text>
</comment>
<dbReference type="PANTHER" id="PTHR10953:SF102">
    <property type="entry name" value="ADENYLYLTRANSFERASE AND SULFURTRANSFERASE MOCS3"/>
    <property type="match status" value="1"/>
</dbReference>
<sequence length="417" mass="44935">RTVHSYTHLRCLFYGVARQMCDTARYARQMLVLGPLAQETIRESSALVVGAGALGCSCLPYLVGAGVGKVTVCDGDRVEASNLHRQVLFAECDIGRNKAEAAASRLQAMNSDVALVAVPRHCMYDECTSDLVEKHSIVVDCSDNIGTRYLLNDACFLAGKPLISAAALGIEGSLTRWGKTGGPCYRCVIPRPSSLEARRRCADQGVLGPVPGVLGALQALDVLRYLSKLDGMINKMHIFDGTGLKAFGLPPRRPTCVLCGEAQTIESLQDSKQWALGQGLYADFDATLCSFGNPLPSEPVSLPFANEITVIDLKKIIDTAASLTLVDVRDPTQFAMCKLQSSLSLPLRQILEAPDSASSFLRAKTALDSPIYVLCRRGADSRVATAELLKLGYSKACNVIGGLDAWRRSIDPEFPSY</sequence>
<dbReference type="PANTHER" id="PTHR10953">
    <property type="entry name" value="UBIQUITIN-ACTIVATING ENZYME E1"/>
    <property type="match status" value="1"/>
</dbReference>
<dbReference type="PROSITE" id="PS50206">
    <property type="entry name" value="RHODANESE_3"/>
    <property type="match status" value="1"/>
</dbReference>
<comment type="caution">
    <text evidence="3">The sequence shown here is derived from an EMBL/GenBank/DDBJ whole genome shotgun (WGS) entry which is preliminary data.</text>
</comment>
<dbReference type="Gene3D" id="3.40.50.720">
    <property type="entry name" value="NAD(P)-binding Rossmann-like Domain"/>
    <property type="match status" value="1"/>
</dbReference>
<dbReference type="SUPFAM" id="SSF69572">
    <property type="entry name" value="Activating enzymes of the ubiquitin-like proteins"/>
    <property type="match status" value="1"/>
</dbReference>
<dbReference type="CDD" id="cd00757">
    <property type="entry name" value="ThiF_MoeB_HesA_family"/>
    <property type="match status" value="1"/>
</dbReference>
<feature type="domain" description="Rhodanese" evidence="2">
    <location>
        <begin position="319"/>
        <end position="415"/>
    </location>
</feature>